<dbReference type="RefSeq" id="WP_211912716.1">
    <property type="nucleotide sequence ID" value="NZ_CP036498.1"/>
</dbReference>
<proteinExistence type="inferred from homology"/>
<dbReference type="InterPro" id="IPR036412">
    <property type="entry name" value="HAD-like_sf"/>
</dbReference>
<keyword evidence="4 7" id="KW-0378">Hydrolase</keyword>
<evidence type="ECO:0000256" key="4">
    <source>
        <dbReference type="ARBA" id="ARBA00022801"/>
    </source>
</evidence>
<comment type="subcellular location">
    <subcellularLocation>
        <location evidence="1 7">Cytoplasm</location>
    </subcellularLocation>
</comment>
<dbReference type="Proteomes" id="UP000682843">
    <property type="component" value="Chromosome"/>
</dbReference>
<keyword evidence="9" id="KW-1185">Reference proteome</keyword>
<evidence type="ECO:0000313" key="8">
    <source>
        <dbReference type="EMBL" id="QUS39170.1"/>
    </source>
</evidence>
<comment type="similarity">
    <text evidence="7">Belongs to the gmhB family.</text>
</comment>
<dbReference type="Gene3D" id="3.40.50.1000">
    <property type="entry name" value="HAD superfamily/HAD-like"/>
    <property type="match status" value="1"/>
</dbReference>
<dbReference type="EMBL" id="CP036498">
    <property type="protein sequence ID" value="QUS39170.1"/>
    <property type="molecule type" value="Genomic_DNA"/>
</dbReference>
<evidence type="ECO:0000256" key="2">
    <source>
        <dbReference type="ARBA" id="ARBA00022490"/>
    </source>
</evidence>
<evidence type="ECO:0000256" key="1">
    <source>
        <dbReference type="ARBA" id="ARBA00004496"/>
    </source>
</evidence>
<evidence type="ECO:0000256" key="6">
    <source>
        <dbReference type="ARBA" id="ARBA00031828"/>
    </source>
</evidence>
<dbReference type="InterPro" id="IPR023214">
    <property type="entry name" value="HAD_sf"/>
</dbReference>
<accession>A0ABX8ABJ0</accession>
<evidence type="ECO:0000256" key="7">
    <source>
        <dbReference type="PIRNR" id="PIRNR004682"/>
    </source>
</evidence>
<dbReference type="InterPro" id="IPR004446">
    <property type="entry name" value="Heptose_bisP_phosphatase"/>
</dbReference>
<sequence length="177" mass="19761">MTSIKQPKPAAILDRDGVLNYDDNYVGHPEKIRWMPNAAKAVKRLNDAGYHVFVFTNQSGVARGYFTEAELNTLLDWMRSELAKDGARIDDVRYCPHHPSGTVEGYLEDHPWRKPKPGMILDLMQHWPVITKGSFVIGDRDSDIEAATAAHLPGFLFAGGDLDAFVADILKGQISLR</sequence>
<dbReference type="PANTHER" id="PTHR42891:SF1">
    <property type="entry name" value="D-GLYCERO-BETA-D-MANNO-HEPTOSE-1,7-BISPHOSPHATE 7-PHOSPHATASE"/>
    <property type="match status" value="1"/>
</dbReference>
<dbReference type="Pfam" id="PF13242">
    <property type="entry name" value="Hydrolase_like"/>
    <property type="match status" value="1"/>
</dbReference>
<evidence type="ECO:0000256" key="5">
    <source>
        <dbReference type="ARBA" id="ARBA00023277"/>
    </source>
</evidence>
<evidence type="ECO:0000256" key="3">
    <source>
        <dbReference type="ARBA" id="ARBA00022723"/>
    </source>
</evidence>
<keyword evidence="3" id="KW-0479">Metal-binding</keyword>
<evidence type="ECO:0000313" key="9">
    <source>
        <dbReference type="Proteomes" id="UP000682843"/>
    </source>
</evidence>
<dbReference type="SUPFAM" id="SSF56784">
    <property type="entry name" value="HAD-like"/>
    <property type="match status" value="1"/>
</dbReference>
<dbReference type="PANTHER" id="PTHR42891">
    <property type="entry name" value="D-GLYCERO-BETA-D-MANNO-HEPTOSE-1,7-BISPHOSPHATE 7-PHOSPHATASE"/>
    <property type="match status" value="1"/>
</dbReference>
<dbReference type="NCBIfam" id="TIGR01662">
    <property type="entry name" value="HAD-SF-IIIA"/>
    <property type="match status" value="1"/>
</dbReference>
<dbReference type="InterPro" id="IPR006549">
    <property type="entry name" value="HAD-SF_hydro_IIIA"/>
</dbReference>
<dbReference type="NCBIfam" id="TIGR01656">
    <property type="entry name" value="Histidinol-ppas"/>
    <property type="match status" value="1"/>
</dbReference>
<dbReference type="EC" id="3.1.3.-" evidence="7"/>
<gene>
    <name evidence="8" type="ORF">RPMA_10200</name>
</gene>
<reference evidence="8 9" key="1">
    <citation type="submission" date="2019-02" db="EMBL/GenBank/DDBJ databases">
        <title>Emended description of the genus Rhodopseudomonas and description of Rhodopseudomonas albus sp. nov., a non-phototrophic, heavy-metal-tolerant bacterium isolated from garden soil.</title>
        <authorList>
            <person name="Bao Z."/>
            <person name="Cao W.W."/>
            <person name="Sato Y."/>
            <person name="Nishizawa T."/>
            <person name="Zhao J."/>
            <person name="Guo Y."/>
            <person name="Ohta H."/>
        </authorList>
    </citation>
    <scope>NUCLEOTIDE SEQUENCE [LARGE SCALE GENOMIC DNA]</scope>
    <source>
        <strain evidence="8 9">SK50-23</strain>
    </source>
</reference>
<dbReference type="GO" id="GO:0016787">
    <property type="term" value="F:hydrolase activity"/>
    <property type="evidence" value="ECO:0007669"/>
    <property type="project" value="UniProtKB-KW"/>
</dbReference>
<name>A0ABX8ABJ0_9BRAD</name>
<keyword evidence="2 7" id="KW-0963">Cytoplasm</keyword>
<protein>
    <recommendedName>
        <fullName evidence="6 7">D,D-heptose 1,7-bisphosphate phosphatase</fullName>
        <ecNumber evidence="7">3.1.3.-</ecNumber>
    </recommendedName>
</protein>
<dbReference type="CDD" id="cd07503">
    <property type="entry name" value="HAD_HisB-N"/>
    <property type="match status" value="1"/>
</dbReference>
<organism evidence="8 9">
    <name type="scientific">Tardiphaga alba</name>
    <dbReference type="NCBI Taxonomy" id="340268"/>
    <lineage>
        <taxon>Bacteria</taxon>
        <taxon>Pseudomonadati</taxon>
        <taxon>Pseudomonadota</taxon>
        <taxon>Alphaproteobacteria</taxon>
        <taxon>Hyphomicrobiales</taxon>
        <taxon>Nitrobacteraceae</taxon>
        <taxon>Tardiphaga</taxon>
    </lineage>
</organism>
<dbReference type="InterPro" id="IPR006543">
    <property type="entry name" value="Histidinol-phos"/>
</dbReference>
<keyword evidence="5 7" id="KW-0119">Carbohydrate metabolism</keyword>
<dbReference type="PIRSF" id="PIRSF004682">
    <property type="entry name" value="GmhB"/>
    <property type="match status" value="1"/>
</dbReference>